<comment type="cofactor">
    <cofactor evidence="1">
        <name>Zn(2+)</name>
        <dbReference type="ChEBI" id="CHEBI:29105"/>
    </cofactor>
</comment>
<evidence type="ECO:0000313" key="7">
    <source>
        <dbReference type="Proteomes" id="UP000660745"/>
    </source>
</evidence>
<dbReference type="GO" id="GO:0008270">
    <property type="term" value="F:zinc ion binding"/>
    <property type="evidence" value="ECO:0007669"/>
    <property type="project" value="InterPro"/>
</dbReference>
<keyword evidence="7" id="KW-1185">Reference proteome</keyword>
<comment type="caution">
    <text evidence="6">The sequence shown here is derived from an EMBL/GenBank/DDBJ whole genome shotgun (WGS) entry which is preliminary data.</text>
</comment>
<organism evidence="6 7">
    <name type="scientific">Nonomuraea glycinis</name>
    <dbReference type="NCBI Taxonomy" id="2047744"/>
    <lineage>
        <taxon>Bacteria</taxon>
        <taxon>Bacillati</taxon>
        <taxon>Actinomycetota</taxon>
        <taxon>Actinomycetes</taxon>
        <taxon>Streptosporangiales</taxon>
        <taxon>Streptosporangiaceae</taxon>
        <taxon>Nonomuraea</taxon>
    </lineage>
</organism>
<dbReference type="InterPro" id="IPR000132">
    <property type="entry name" value="Nitrilase/CN_hydratase_CS"/>
</dbReference>
<evidence type="ECO:0000256" key="2">
    <source>
        <dbReference type="ARBA" id="ARBA00022723"/>
    </source>
</evidence>
<reference evidence="6" key="1">
    <citation type="journal article" date="2014" name="Int. J. Syst. Evol. Microbiol.">
        <title>Complete genome sequence of Corynebacterium casei LMG S-19264T (=DSM 44701T), isolated from a smear-ripened cheese.</title>
        <authorList>
            <consortium name="US DOE Joint Genome Institute (JGI-PGF)"/>
            <person name="Walter F."/>
            <person name="Albersmeier A."/>
            <person name="Kalinowski J."/>
            <person name="Ruckert C."/>
        </authorList>
    </citation>
    <scope>NUCLEOTIDE SEQUENCE</scope>
    <source>
        <strain evidence="6">CGMCC 4.7430</strain>
    </source>
</reference>
<dbReference type="Pfam" id="PF01717">
    <property type="entry name" value="Meth_synt_2"/>
    <property type="match status" value="1"/>
</dbReference>
<dbReference type="AlphaFoldDB" id="A0A918A497"/>
<dbReference type="PANTHER" id="PTHR30519">
    <property type="entry name" value="5-METHYLTETRAHYDROPTEROYLTRIGLUTAMATE--HOMOCYSTEINE METHYLTRANSFERASE"/>
    <property type="match status" value="1"/>
</dbReference>
<protein>
    <submittedName>
        <fullName evidence="6">Methionine synthase</fullName>
    </submittedName>
</protein>
<dbReference type="Proteomes" id="UP000660745">
    <property type="component" value="Unassembled WGS sequence"/>
</dbReference>
<gene>
    <name evidence="6" type="ORF">GCM10012278_18970</name>
</gene>
<name>A0A918A497_9ACTN</name>
<keyword evidence="2" id="KW-0479">Metal-binding</keyword>
<feature type="active site" description="Proton acceptor" evidence="4">
    <location>
        <position position="185"/>
    </location>
</feature>
<dbReference type="GO" id="GO:0009086">
    <property type="term" value="P:methionine biosynthetic process"/>
    <property type="evidence" value="ECO:0007669"/>
    <property type="project" value="InterPro"/>
</dbReference>
<evidence type="ECO:0000256" key="4">
    <source>
        <dbReference type="PROSITE-ProRule" id="PRU10139"/>
    </source>
</evidence>
<dbReference type="InterPro" id="IPR038071">
    <property type="entry name" value="UROD/MetE-like_sf"/>
</dbReference>
<dbReference type="RefSeq" id="WP_189138068.1">
    <property type="nucleotide sequence ID" value="NZ_BMNK01000002.1"/>
</dbReference>
<dbReference type="GO" id="GO:0003871">
    <property type="term" value="F:5-methyltetrahydropteroyltriglutamate-homocysteine S-methyltransferase activity"/>
    <property type="evidence" value="ECO:0007669"/>
    <property type="project" value="InterPro"/>
</dbReference>
<reference evidence="6" key="2">
    <citation type="submission" date="2020-09" db="EMBL/GenBank/DDBJ databases">
        <authorList>
            <person name="Sun Q."/>
            <person name="Zhou Y."/>
        </authorList>
    </citation>
    <scope>NUCLEOTIDE SEQUENCE</scope>
    <source>
        <strain evidence="6">CGMCC 4.7430</strain>
    </source>
</reference>
<dbReference type="PROSITE" id="PS00920">
    <property type="entry name" value="NITRIL_CHT_1"/>
    <property type="match status" value="1"/>
</dbReference>
<dbReference type="SUPFAM" id="SSF51726">
    <property type="entry name" value="UROD/MetE-like"/>
    <property type="match status" value="1"/>
</dbReference>
<accession>A0A918A497</accession>
<evidence type="ECO:0000256" key="1">
    <source>
        <dbReference type="ARBA" id="ARBA00001947"/>
    </source>
</evidence>
<dbReference type="CDD" id="cd03311">
    <property type="entry name" value="CIMS_C_terminal_like"/>
    <property type="match status" value="1"/>
</dbReference>
<feature type="domain" description="Cobalamin-independent methionine synthase MetE C-terminal/archaeal" evidence="5">
    <location>
        <begin position="11"/>
        <end position="332"/>
    </location>
</feature>
<keyword evidence="3" id="KW-0862">Zinc</keyword>
<dbReference type="Gene3D" id="3.20.20.210">
    <property type="match status" value="1"/>
</dbReference>
<sequence length="358" mass="39385">MSELMSGLPLLPTSVVGSYPVPEWMERLKTDYYRGRMSHAQLQDLHDMAIKAALRDQELAGIDIVSDGELRRDNDIDYFLARMPGIDLPQTSKDFYFDYYEARVTERLPPAATASLMLADDFAFTAEQTSGPVKFSFTGPFSLSRRVRNEAYDDPGELVLAIARVLNAEARALAARGARLLQIDEPFLAGYPGEVETAIEAVNIVTEGVDVTWALHVCYGNRYARPSWEGHYDFLFPAVLDARVDQLVLEFARKGYADLPVIDKFGWDRTIGLGVIDVKSAEVETPEAVATRIRSALNLVPADRLVVNPDCGLRNISAPVARAKLAAMVAGAATVRAELTGATHHLNPLNPSHEEPAP</sequence>
<proteinExistence type="predicted"/>
<dbReference type="EMBL" id="BMNK01000002">
    <property type="protein sequence ID" value="GGP04218.1"/>
    <property type="molecule type" value="Genomic_DNA"/>
</dbReference>
<evidence type="ECO:0000256" key="3">
    <source>
        <dbReference type="ARBA" id="ARBA00022833"/>
    </source>
</evidence>
<dbReference type="InterPro" id="IPR002629">
    <property type="entry name" value="Met_Synth_C/arc"/>
</dbReference>
<evidence type="ECO:0000259" key="5">
    <source>
        <dbReference type="Pfam" id="PF01717"/>
    </source>
</evidence>
<evidence type="ECO:0000313" key="6">
    <source>
        <dbReference type="EMBL" id="GGP04218.1"/>
    </source>
</evidence>